<evidence type="ECO:0000256" key="7">
    <source>
        <dbReference type="ARBA" id="ARBA00023237"/>
    </source>
</evidence>
<dbReference type="Gene3D" id="2.40.170.20">
    <property type="entry name" value="TonB-dependent receptor, beta-barrel domain"/>
    <property type="match status" value="1"/>
</dbReference>
<feature type="domain" description="TonB-dependent receptor plug" evidence="9">
    <location>
        <begin position="204"/>
        <end position="326"/>
    </location>
</feature>
<keyword evidence="5" id="KW-0732">Signal</keyword>
<evidence type="ECO:0000256" key="3">
    <source>
        <dbReference type="ARBA" id="ARBA00022452"/>
    </source>
</evidence>
<dbReference type="Pfam" id="PF07715">
    <property type="entry name" value="Plug"/>
    <property type="match status" value="1"/>
</dbReference>
<dbReference type="FunFam" id="2.60.40.1120:FF:000003">
    <property type="entry name" value="Outer membrane protein Omp121"/>
    <property type="match status" value="1"/>
</dbReference>
<dbReference type="InterPro" id="IPR023996">
    <property type="entry name" value="TonB-dep_OMP_SusC/RagA"/>
</dbReference>
<dbReference type="RefSeq" id="WP_044160717.1">
    <property type="nucleotide sequence ID" value="NZ_JACIER010000011.1"/>
</dbReference>
<evidence type="ECO:0000313" key="11">
    <source>
        <dbReference type="Proteomes" id="UP000560658"/>
    </source>
</evidence>
<dbReference type="PANTHER" id="PTHR30069">
    <property type="entry name" value="TONB-DEPENDENT OUTER MEMBRANE RECEPTOR"/>
    <property type="match status" value="1"/>
</dbReference>
<comment type="similarity">
    <text evidence="8">Belongs to the TonB-dependent receptor family.</text>
</comment>
<dbReference type="InterPro" id="IPR008969">
    <property type="entry name" value="CarboxyPept-like_regulatory"/>
</dbReference>
<dbReference type="InterPro" id="IPR023997">
    <property type="entry name" value="TonB-dep_OMP_SusC/RagA_CS"/>
</dbReference>
<reference evidence="10" key="1">
    <citation type="submission" date="2020-08" db="EMBL/GenBank/DDBJ databases">
        <title>Genomic Encyclopedia of Type Strains, Phase IV (KMG-IV): sequencing the most valuable type-strain genomes for metagenomic binning, comparative biology and taxonomic classification.</title>
        <authorList>
            <person name="Goeker M."/>
        </authorList>
    </citation>
    <scope>NUCLEOTIDE SEQUENCE [LARGE SCALE GENOMIC DNA]</scope>
    <source>
        <strain evidence="10">DSM 105720</strain>
    </source>
</reference>
<dbReference type="NCBIfam" id="TIGR04056">
    <property type="entry name" value="OMP_RagA_SusC"/>
    <property type="match status" value="1"/>
</dbReference>
<dbReference type="GO" id="GO:0009279">
    <property type="term" value="C:cell outer membrane"/>
    <property type="evidence" value="ECO:0007669"/>
    <property type="project" value="UniProtKB-SubCell"/>
</dbReference>
<dbReference type="EMBL" id="JACIER010000011">
    <property type="protein sequence ID" value="MBB4044979.1"/>
    <property type="molecule type" value="Genomic_DNA"/>
</dbReference>
<gene>
    <name evidence="10" type="ORF">GGR06_002781</name>
</gene>
<evidence type="ECO:0000256" key="4">
    <source>
        <dbReference type="ARBA" id="ARBA00022692"/>
    </source>
</evidence>
<keyword evidence="11" id="KW-1185">Reference proteome</keyword>
<evidence type="ECO:0000256" key="5">
    <source>
        <dbReference type="ARBA" id="ARBA00022729"/>
    </source>
</evidence>
<dbReference type="GO" id="GO:0044718">
    <property type="term" value="P:siderophore transmembrane transport"/>
    <property type="evidence" value="ECO:0007669"/>
    <property type="project" value="TreeGrafter"/>
</dbReference>
<keyword evidence="4 8" id="KW-0812">Transmembrane</keyword>
<dbReference type="InterPro" id="IPR012910">
    <property type="entry name" value="Plug_dom"/>
</dbReference>
<keyword evidence="3 8" id="KW-1134">Transmembrane beta strand</keyword>
<evidence type="ECO:0000256" key="2">
    <source>
        <dbReference type="ARBA" id="ARBA00022448"/>
    </source>
</evidence>
<proteinExistence type="inferred from homology"/>
<keyword evidence="7 8" id="KW-0998">Cell outer membrane</keyword>
<dbReference type="InterPro" id="IPR037066">
    <property type="entry name" value="Plug_dom_sf"/>
</dbReference>
<dbReference type="NCBIfam" id="TIGR04057">
    <property type="entry name" value="SusC_RagA_signa"/>
    <property type="match status" value="1"/>
</dbReference>
<evidence type="ECO:0000256" key="8">
    <source>
        <dbReference type="PROSITE-ProRule" id="PRU01360"/>
    </source>
</evidence>
<organism evidence="10 11">
    <name type="scientific">Bacteroides reticulotermitis</name>
    <dbReference type="NCBI Taxonomy" id="1133319"/>
    <lineage>
        <taxon>Bacteria</taxon>
        <taxon>Pseudomonadati</taxon>
        <taxon>Bacteroidota</taxon>
        <taxon>Bacteroidia</taxon>
        <taxon>Bacteroidales</taxon>
        <taxon>Bacteroidaceae</taxon>
        <taxon>Bacteroides</taxon>
    </lineage>
</organism>
<comment type="subcellular location">
    <subcellularLocation>
        <location evidence="1 8">Cell outer membrane</location>
        <topology evidence="1 8">Multi-pass membrane protein</topology>
    </subcellularLocation>
</comment>
<dbReference type="SUPFAM" id="SSF56935">
    <property type="entry name" value="Porins"/>
    <property type="match status" value="1"/>
</dbReference>
<sequence length="1095" mass="120436">MKLLFIILICSVGLGYASEGHAQKTSISLKATDCTVGEVLHRIQKESGFGFFINNKNIDFNRRVSVSASEKNILYVLDQVFAGTNVSYTIIDDKIVLAAKKNVIVSKDEKVVNGAVKDQNGEPLIGVSILEKGTNNGVITDLNGSYKITTQTADQILIFSYIGYQTQEVSVKGKTSLNIILKDEAQKLDEVVVTALGIKRSTKALSYNVQEVKGDQLTAVKDANFINSLVGKVAGVTINSGAAGPGSATRVVMRGMKSIEKGNTALYVIDGIPMYNRNFDGGGGVFGGSTGSEAAADINPEDIESVNMLTGPSAAALYGSDAANGVVIINTKKGAEGKTSVTINNSTTFSKAYMMPEMQSRYGKTAADYESWGDPLPKSYSYDPSKFFNTGTNIISSISLSTGNARNQTYLSASTTNSAGIVPESKYNRYNFSARNVSKFAKDKLILDFGVNFIIQNNKNLVSQGVYNNSIVGLYLFPRGENFDEVRVFERWNDARGIQMQYWPYGAGAHTIQNPYWIQNRMNREMHKRRYMLNASLQYNATDWLNIIGRVRMDESTTQQNNKFAASTNTTLAGLNGGYRVENGNDRTVYADVMANLDKSWDKFRLVANVGASLNDQYFYSVYMSGDLVVANHFAANNLDLASHFKRNEKGWHDQTQSIFVSAEGSWNDAIYLTLTGRSDWASQLAFSNQKSFFYPSVGLSTIISNLVSLPEWIPYLKVRGSYSMVANAFSRFISNPSLVFNEQTDTWGQNSTYPYRNLKPENTHSWEVGMNAKFFEGLSLDATYYRSNTFNQTVYGSLPASSGYSNFIAQTGNVQNEGLELGLGYDNKWGDFRWGSHFTFTFNKNKIVDLGDDIVNPLTGAVNRITEIRKSWLGTANVAPQVILREGGSLSDIYVNHFIKRDYNGSVAVDNNGNISMEAVDPVKVGSLSPKCNLGWSNNFDYKGLSLGVVITARIGGLVYSGTQGVLDYYGVSEASALAREGTPIKVNQGAISPKSYYQTISAGNGGHGAYYLYNATNVRLQELSLNYTLPKALFSNKVGLTFGFVARNLAMIYCKAPFDPELSASTGNNYYQGVDYFMLPSNRNFGFNIKFQY</sequence>
<keyword evidence="6 8" id="KW-0472">Membrane</keyword>
<dbReference type="Gene3D" id="2.170.130.10">
    <property type="entry name" value="TonB-dependent receptor, plug domain"/>
    <property type="match status" value="1"/>
</dbReference>
<dbReference type="PROSITE" id="PS52016">
    <property type="entry name" value="TONB_DEPENDENT_REC_3"/>
    <property type="match status" value="1"/>
</dbReference>
<dbReference type="InterPro" id="IPR036942">
    <property type="entry name" value="Beta-barrel_TonB_sf"/>
</dbReference>
<accession>A0A840D2E5</accession>
<dbReference type="SUPFAM" id="SSF49464">
    <property type="entry name" value="Carboxypeptidase regulatory domain-like"/>
    <property type="match status" value="1"/>
</dbReference>
<evidence type="ECO:0000259" key="9">
    <source>
        <dbReference type="Pfam" id="PF07715"/>
    </source>
</evidence>
<dbReference type="InterPro" id="IPR039426">
    <property type="entry name" value="TonB-dep_rcpt-like"/>
</dbReference>
<keyword evidence="2 8" id="KW-0813">Transport</keyword>
<evidence type="ECO:0000256" key="6">
    <source>
        <dbReference type="ARBA" id="ARBA00023136"/>
    </source>
</evidence>
<dbReference type="PANTHER" id="PTHR30069:SF29">
    <property type="entry name" value="HEMOGLOBIN AND HEMOGLOBIN-HAPTOGLOBIN-BINDING PROTEIN 1-RELATED"/>
    <property type="match status" value="1"/>
</dbReference>
<name>A0A840D2E5_9BACE</name>
<dbReference type="Pfam" id="PF13715">
    <property type="entry name" value="CarbopepD_reg_2"/>
    <property type="match status" value="1"/>
</dbReference>
<evidence type="ECO:0000256" key="1">
    <source>
        <dbReference type="ARBA" id="ARBA00004571"/>
    </source>
</evidence>
<protein>
    <submittedName>
        <fullName evidence="10">TonB-linked SusC/RagA family outer membrane protein</fullName>
    </submittedName>
</protein>
<comment type="caution">
    <text evidence="10">The sequence shown here is derived from an EMBL/GenBank/DDBJ whole genome shotgun (WGS) entry which is preliminary data.</text>
</comment>
<dbReference type="Proteomes" id="UP000560658">
    <property type="component" value="Unassembled WGS sequence"/>
</dbReference>
<dbReference type="GO" id="GO:0015344">
    <property type="term" value="F:siderophore uptake transmembrane transporter activity"/>
    <property type="evidence" value="ECO:0007669"/>
    <property type="project" value="TreeGrafter"/>
</dbReference>
<dbReference type="Gene3D" id="2.60.40.1120">
    <property type="entry name" value="Carboxypeptidase-like, regulatory domain"/>
    <property type="match status" value="1"/>
</dbReference>
<dbReference type="AlphaFoldDB" id="A0A840D2E5"/>
<evidence type="ECO:0000313" key="10">
    <source>
        <dbReference type="EMBL" id="MBB4044979.1"/>
    </source>
</evidence>